<dbReference type="Pfam" id="PF17678">
    <property type="entry name" value="Glyco_hydro_92N"/>
    <property type="match status" value="1"/>
</dbReference>
<dbReference type="InterPro" id="IPR012939">
    <property type="entry name" value="Glyco_hydro_92"/>
</dbReference>
<dbReference type="Gene3D" id="3.30.2080.10">
    <property type="entry name" value="GH92 mannosidase domain"/>
    <property type="match status" value="1"/>
</dbReference>
<comment type="cofactor">
    <cofactor evidence="1">
        <name>Ca(2+)</name>
        <dbReference type="ChEBI" id="CHEBI:29108"/>
    </cofactor>
</comment>
<sequence>MRKLILVFLIIQQSVKAQNNLVSYVNTLQGTNSDYSLSAGNTYPTIALPFGMHTWSAQTGKNGDGWKYSYKQETIRGFQQAHACSPWVGDYAVFSLMPVKGELRVAEEERASSFRHANEIAKPHYYKVTFDNKISTEISATERGAHLRFSFPKRERAYVVLDGYTRESQVTILPAERKIVGWVNNGRFIPENFKNFFVIEFDKPFKSYGTWDNVSNKTEAGRASLSGKGAGVYLEFAEGATVQAKVASSYIDGQQAERTLKNELGKFRRLEQTRDAAAAAWNRLFSRVLVEGGTEDDLKTFYSCLFRANLFSRMFFEYDKDGNSYYYSPYDGKIHSGYMYTDNGFWDTFRGQFPLNNILHPTYQGRYMQALLDAQKQCGWLPAWSFPGETGGMLGNHAISLLTDAWVKGIRSFNPKQALDAYFHEANNKGPWGGANGRQGWKDYYQLGFVAYPGSEGALSQTLEYAYDDFCGYTLAKITGHKFYEDRMGKQMYNYRNVYDPSTRFMRARKASGEWLDNFDPFSWGGPYTEGNAWHWHWSVFHDIQGLINLMGGNQNFTDKLDSVFWVGSKVNVGAYGNMIHEMTEMVNAGMGQYAHGNQPIQHMIYLYNYAGQPWKSQYYARQVMKKLYNATENGYPGDEDQGQMSSWYVLSALGFYSVCPGTDQYVLGSPLFKKATITMENGKKFIINASGNSVSNFYIKSAALNGKAYTRNYLTHSDIVNGGVLNLEMAGSPEKNRGLSRGDLPFSLSDPKDGK</sequence>
<dbReference type="InterPro" id="IPR050883">
    <property type="entry name" value="PNGase"/>
</dbReference>
<dbReference type="RefSeq" id="WP_109415173.1">
    <property type="nucleotide sequence ID" value="NZ_QEAS01000005.1"/>
</dbReference>
<dbReference type="InterPro" id="IPR005887">
    <property type="entry name" value="GH92_a_mannosidase_put"/>
</dbReference>
<feature type="domain" description="Glycosyl hydrolase family 92 N-terminal" evidence="6">
    <location>
        <begin position="24"/>
        <end position="249"/>
    </location>
</feature>
<evidence type="ECO:0000259" key="5">
    <source>
        <dbReference type="Pfam" id="PF07971"/>
    </source>
</evidence>
<dbReference type="NCBIfam" id="TIGR01180">
    <property type="entry name" value="aman2_put"/>
    <property type="match status" value="1"/>
</dbReference>
<evidence type="ECO:0000313" key="7">
    <source>
        <dbReference type="EMBL" id="PWG81231.1"/>
    </source>
</evidence>
<name>A0A2U2PIL8_9SPHI</name>
<dbReference type="InterPro" id="IPR014718">
    <property type="entry name" value="GH-type_carb-bd"/>
</dbReference>
<accession>A0A2U2PIL8</accession>
<reference evidence="7 8" key="1">
    <citation type="submission" date="2018-04" db="EMBL/GenBank/DDBJ databases">
        <title>Pedobacter chongqingensis sp. nov., isolated from a rottenly hemp rope.</title>
        <authorList>
            <person name="Cai Y."/>
        </authorList>
    </citation>
    <scope>NUCLEOTIDE SEQUENCE [LARGE SCALE GENOMIC DNA]</scope>
    <source>
        <strain evidence="7 8">FJ4-8</strain>
    </source>
</reference>
<evidence type="ECO:0000256" key="2">
    <source>
        <dbReference type="ARBA" id="ARBA00011245"/>
    </source>
</evidence>
<comment type="subunit">
    <text evidence="2">Monomer.</text>
</comment>
<dbReference type="GO" id="GO:0000224">
    <property type="term" value="F:peptide-N4-(N-acetyl-beta-glucosaminyl)asparagine amidase activity"/>
    <property type="evidence" value="ECO:0007669"/>
    <property type="project" value="TreeGrafter"/>
</dbReference>
<dbReference type="InterPro" id="IPR008928">
    <property type="entry name" value="6-hairpin_glycosidase_sf"/>
</dbReference>
<evidence type="ECO:0000256" key="1">
    <source>
        <dbReference type="ARBA" id="ARBA00001913"/>
    </source>
</evidence>
<dbReference type="InterPro" id="IPR041371">
    <property type="entry name" value="GH92_N"/>
</dbReference>
<keyword evidence="8" id="KW-1185">Reference proteome</keyword>
<dbReference type="OrthoDB" id="9758101at2"/>
<evidence type="ECO:0000256" key="3">
    <source>
        <dbReference type="ARBA" id="ARBA00022837"/>
    </source>
</evidence>
<dbReference type="Pfam" id="PF07971">
    <property type="entry name" value="Glyco_hydro_92"/>
    <property type="match status" value="1"/>
</dbReference>
<proteinExistence type="predicted"/>
<protein>
    <submittedName>
        <fullName evidence="7">Alpha-mannosidase</fullName>
    </submittedName>
</protein>
<dbReference type="AlphaFoldDB" id="A0A2U2PIL8"/>
<dbReference type="Gene3D" id="2.70.98.10">
    <property type="match status" value="1"/>
</dbReference>
<feature type="domain" description="Glycosyl hydrolase family 92" evidence="5">
    <location>
        <begin position="255"/>
        <end position="731"/>
    </location>
</feature>
<dbReference type="EMBL" id="QEAS01000005">
    <property type="protein sequence ID" value="PWG81231.1"/>
    <property type="molecule type" value="Genomic_DNA"/>
</dbReference>
<dbReference type="PANTHER" id="PTHR12143:SF43">
    <property type="entry name" value="PUTATIVE-RELATED"/>
    <property type="match status" value="1"/>
</dbReference>
<dbReference type="PANTHER" id="PTHR12143">
    <property type="entry name" value="PEPTIDE N-GLYCANASE PNGASE -RELATED"/>
    <property type="match status" value="1"/>
</dbReference>
<keyword evidence="3" id="KW-0106">Calcium</keyword>
<dbReference type="Proteomes" id="UP000245647">
    <property type="component" value="Unassembled WGS sequence"/>
</dbReference>
<gene>
    <name evidence="7" type="ORF">DDR33_07585</name>
</gene>
<dbReference type="FunFam" id="1.20.1050.60:FF:000001">
    <property type="entry name" value="Putative alpha-1,2-mannosidase"/>
    <property type="match status" value="1"/>
</dbReference>
<dbReference type="GO" id="GO:0006516">
    <property type="term" value="P:glycoprotein catabolic process"/>
    <property type="evidence" value="ECO:0007669"/>
    <property type="project" value="TreeGrafter"/>
</dbReference>
<comment type="caution">
    <text evidence="7">The sequence shown here is derived from an EMBL/GenBank/DDBJ whole genome shotgun (WGS) entry which is preliminary data.</text>
</comment>
<evidence type="ECO:0000256" key="4">
    <source>
        <dbReference type="SAM" id="MobiDB-lite"/>
    </source>
</evidence>
<dbReference type="Gene3D" id="1.20.1050.60">
    <property type="entry name" value="alpha-1,2-mannosidase"/>
    <property type="match status" value="1"/>
</dbReference>
<evidence type="ECO:0000259" key="6">
    <source>
        <dbReference type="Pfam" id="PF17678"/>
    </source>
</evidence>
<dbReference type="FunFam" id="3.30.2080.10:FF:000001">
    <property type="entry name" value="Alpha-1,2-mannosidase subfamily"/>
    <property type="match status" value="1"/>
</dbReference>
<dbReference type="Gene3D" id="1.20.1610.10">
    <property type="entry name" value="alpha-1,2-mannosidases domains"/>
    <property type="match status" value="1"/>
</dbReference>
<dbReference type="SUPFAM" id="SSF48208">
    <property type="entry name" value="Six-hairpin glycosidases"/>
    <property type="match status" value="1"/>
</dbReference>
<dbReference type="GO" id="GO:0005829">
    <property type="term" value="C:cytosol"/>
    <property type="evidence" value="ECO:0007669"/>
    <property type="project" value="TreeGrafter"/>
</dbReference>
<dbReference type="GO" id="GO:0030246">
    <property type="term" value="F:carbohydrate binding"/>
    <property type="evidence" value="ECO:0007669"/>
    <property type="project" value="InterPro"/>
</dbReference>
<dbReference type="GO" id="GO:0005975">
    <property type="term" value="P:carbohydrate metabolic process"/>
    <property type="evidence" value="ECO:0007669"/>
    <property type="project" value="InterPro"/>
</dbReference>
<organism evidence="7 8">
    <name type="scientific">Pararcticibacter amylolyticus</name>
    <dbReference type="NCBI Taxonomy" id="2173175"/>
    <lineage>
        <taxon>Bacteria</taxon>
        <taxon>Pseudomonadati</taxon>
        <taxon>Bacteroidota</taxon>
        <taxon>Sphingobacteriia</taxon>
        <taxon>Sphingobacteriales</taxon>
        <taxon>Sphingobacteriaceae</taxon>
        <taxon>Pararcticibacter</taxon>
    </lineage>
</organism>
<feature type="region of interest" description="Disordered" evidence="4">
    <location>
        <begin position="736"/>
        <end position="756"/>
    </location>
</feature>
<evidence type="ECO:0000313" key="8">
    <source>
        <dbReference type="Proteomes" id="UP000245647"/>
    </source>
</evidence>